<dbReference type="RefSeq" id="WP_317728688.1">
    <property type="nucleotide sequence ID" value="NZ_JAWLLC010000033.1"/>
</dbReference>
<evidence type="ECO:0000313" key="3">
    <source>
        <dbReference type="Proteomes" id="UP001187143"/>
    </source>
</evidence>
<dbReference type="Proteomes" id="UP001187143">
    <property type="component" value="Unassembled WGS sequence"/>
</dbReference>
<accession>A0AAE4RHG3</accession>
<reference evidence="2" key="1">
    <citation type="submission" date="2023-10" db="EMBL/GenBank/DDBJ databases">
        <title>Characterization and genome sequence of Mycobacterium intracellulare ABSURDO, a novel pathogenic isolate with three colony morphotypes that vary in growth and acid-fastness.</title>
        <authorList>
            <person name="Jude B.A."/>
            <person name="Robinson R.T."/>
        </authorList>
    </citation>
    <scope>NUCLEOTIDE SEQUENCE</scope>
    <source>
        <strain evidence="2">ABSURDO Component B</strain>
    </source>
</reference>
<feature type="compositionally biased region" description="Acidic residues" evidence="1">
    <location>
        <begin position="114"/>
        <end position="126"/>
    </location>
</feature>
<feature type="compositionally biased region" description="Basic and acidic residues" evidence="1">
    <location>
        <begin position="1"/>
        <end position="15"/>
    </location>
</feature>
<feature type="compositionally biased region" description="Acidic residues" evidence="1">
    <location>
        <begin position="96"/>
        <end position="107"/>
    </location>
</feature>
<organism evidence="2 3">
    <name type="scientific">Mycobacterium intracellulare</name>
    <dbReference type="NCBI Taxonomy" id="1767"/>
    <lineage>
        <taxon>Bacteria</taxon>
        <taxon>Bacillati</taxon>
        <taxon>Actinomycetota</taxon>
        <taxon>Actinomycetes</taxon>
        <taxon>Mycobacteriales</taxon>
        <taxon>Mycobacteriaceae</taxon>
        <taxon>Mycobacterium</taxon>
        <taxon>Mycobacterium avium complex (MAC)</taxon>
    </lineage>
</organism>
<name>A0AAE4RHG3_MYCIT</name>
<evidence type="ECO:0000256" key="1">
    <source>
        <dbReference type="SAM" id="MobiDB-lite"/>
    </source>
</evidence>
<gene>
    <name evidence="2" type="ORF">R4F53_18375</name>
</gene>
<dbReference type="AlphaFoldDB" id="A0AAE4RHG3"/>
<dbReference type="EMBL" id="JAWLLD010000021">
    <property type="protein sequence ID" value="MDV7014258.1"/>
    <property type="molecule type" value="Genomic_DNA"/>
</dbReference>
<protein>
    <submittedName>
        <fullName evidence="2">Uncharacterized protein</fullName>
    </submittedName>
</protein>
<feature type="region of interest" description="Disordered" evidence="1">
    <location>
        <begin position="87"/>
        <end position="126"/>
    </location>
</feature>
<comment type="caution">
    <text evidence="2">The sequence shown here is derived from an EMBL/GenBank/DDBJ whole genome shotgun (WGS) entry which is preliminary data.</text>
</comment>
<feature type="region of interest" description="Disordered" evidence="1">
    <location>
        <begin position="1"/>
        <end position="27"/>
    </location>
</feature>
<sequence>MALVTDKPEDLKPQNDLDNIPEDQLGPVPARLEMSGKTLLVMDEPPSPGDFLKVELTLKCKSDGRELLEGGEFVHFRKTALIAAKVTTEPYKPEPEPEPEPDPAMIDEDGRIPEDDDTGDIDPDAA</sequence>
<evidence type="ECO:0000313" key="2">
    <source>
        <dbReference type="EMBL" id="MDV7014258.1"/>
    </source>
</evidence>
<proteinExistence type="predicted"/>